<feature type="transmembrane region" description="Helical" evidence="2">
    <location>
        <begin position="113"/>
        <end position="131"/>
    </location>
</feature>
<dbReference type="SMART" id="SM00530">
    <property type="entry name" value="HTH_XRE"/>
    <property type="match status" value="1"/>
</dbReference>
<dbReference type="Pfam" id="PF01381">
    <property type="entry name" value="HTH_3"/>
    <property type="match status" value="1"/>
</dbReference>
<organism evidence="4 5">
    <name type="scientific">Lactiplantibacillus mudanjiangensis</name>
    <dbReference type="NCBI Taxonomy" id="1296538"/>
    <lineage>
        <taxon>Bacteria</taxon>
        <taxon>Bacillati</taxon>
        <taxon>Bacillota</taxon>
        <taxon>Bacilli</taxon>
        <taxon>Lactobacillales</taxon>
        <taxon>Lactobacillaceae</taxon>
        <taxon>Lactiplantibacillus</taxon>
    </lineage>
</organism>
<proteinExistence type="predicted"/>
<dbReference type="Gene3D" id="1.10.260.40">
    <property type="entry name" value="lambda repressor-like DNA-binding domains"/>
    <property type="match status" value="1"/>
</dbReference>
<evidence type="ECO:0000313" key="5">
    <source>
        <dbReference type="Proteomes" id="UP000289996"/>
    </source>
</evidence>
<feature type="transmembrane region" description="Helical" evidence="2">
    <location>
        <begin position="85"/>
        <end position="107"/>
    </location>
</feature>
<dbReference type="PROSITE" id="PS50943">
    <property type="entry name" value="HTH_CROC1"/>
    <property type="match status" value="1"/>
</dbReference>
<keyword evidence="2" id="KW-0812">Transmembrane</keyword>
<evidence type="ECO:0000256" key="1">
    <source>
        <dbReference type="ARBA" id="ARBA00023125"/>
    </source>
</evidence>
<dbReference type="PANTHER" id="PTHR46558:SF15">
    <property type="entry name" value="HELIX-TURN-HELIX DOMAIN PROTEIN"/>
    <property type="match status" value="1"/>
</dbReference>
<dbReference type="PANTHER" id="PTHR46558">
    <property type="entry name" value="TRACRIPTIONAL REGULATORY PROTEIN-RELATED-RELATED"/>
    <property type="match status" value="1"/>
</dbReference>
<keyword evidence="2" id="KW-0472">Membrane</keyword>
<dbReference type="OrthoDB" id="9805856at2"/>
<protein>
    <recommendedName>
        <fullName evidence="3">HTH cro/C1-type domain-containing protein</fullName>
    </recommendedName>
</protein>
<dbReference type="InterPro" id="IPR010982">
    <property type="entry name" value="Lambda_DNA-bd_dom_sf"/>
</dbReference>
<sequence>MEIGERLREQRKARQLSQAKLAEALHLSRQSISKWENGTALPSFANVVAISELFGISLDELIKGDAALMDHLKSNDHFFSPVGKLVTIGISVGLGALIVLTLLHVSIAHVGDWIALAELIGFIGLVCTIKWETLNKSLSNKAVFWGVIWLAALTIPIVMDILRGIVEGLNSYN</sequence>
<accession>A0A660E5E0</accession>
<dbReference type="AlphaFoldDB" id="A0A660E5E0"/>
<dbReference type="EMBL" id="UYIG01000013">
    <property type="protein sequence ID" value="VDG27409.1"/>
    <property type="molecule type" value="Genomic_DNA"/>
</dbReference>
<name>A0A660E5E0_9LACO</name>
<dbReference type="SUPFAM" id="SSF47413">
    <property type="entry name" value="lambda repressor-like DNA-binding domains"/>
    <property type="match status" value="1"/>
</dbReference>
<feature type="domain" description="HTH cro/C1-type" evidence="3">
    <location>
        <begin position="7"/>
        <end position="61"/>
    </location>
</feature>
<reference evidence="4 5" key="1">
    <citation type="submission" date="2018-11" db="EMBL/GenBank/DDBJ databases">
        <authorList>
            <person name="Wuyts S."/>
        </authorList>
    </citation>
    <scope>NUCLEOTIDE SEQUENCE [LARGE SCALE GENOMIC DNA]</scope>
    <source>
        <strain evidence="4">Lactobacillus mudanjiangensis AMBF249</strain>
    </source>
</reference>
<feature type="transmembrane region" description="Helical" evidence="2">
    <location>
        <begin position="143"/>
        <end position="166"/>
    </location>
</feature>
<dbReference type="RefSeq" id="WP_130851386.1">
    <property type="nucleotide sequence ID" value="NZ_UYIG01000013.1"/>
</dbReference>
<dbReference type="GO" id="GO:0003677">
    <property type="term" value="F:DNA binding"/>
    <property type="evidence" value="ECO:0007669"/>
    <property type="project" value="UniProtKB-KW"/>
</dbReference>
<dbReference type="Proteomes" id="UP000289996">
    <property type="component" value="Unassembled WGS sequence"/>
</dbReference>
<evidence type="ECO:0000259" key="3">
    <source>
        <dbReference type="PROSITE" id="PS50943"/>
    </source>
</evidence>
<keyword evidence="2" id="KW-1133">Transmembrane helix</keyword>
<dbReference type="CDD" id="cd00093">
    <property type="entry name" value="HTH_XRE"/>
    <property type="match status" value="1"/>
</dbReference>
<keyword evidence="1" id="KW-0238">DNA-binding</keyword>
<dbReference type="InterPro" id="IPR001387">
    <property type="entry name" value="Cro/C1-type_HTH"/>
</dbReference>
<keyword evidence="5" id="KW-1185">Reference proteome</keyword>
<gene>
    <name evidence="4" type="ORF">MUDAN_MDHGFNIF_02294</name>
</gene>
<evidence type="ECO:0000256" key="2">
    <source>
        <dbReference type="SAM" id="Phobius"/>
    </source>
</evidence>
<evidence type="ECO:0000313" key="4">
    <source>
        <dbReference type="EMBL" id="VDG27409.1"/>
    </source>
</evidence>